<dbReference type="InterPro" id="IPR016152">
    <property type="entry name" value="PTrfase/Anion_transptr"/>
</dbReference>
<dbReference type="CDD" id="cd00211">
    <property type="entry name" value="PTS_IIA_fru"/>
    <property type="match status" value="1"/>
</dbReference>
<dbReference type="InterPro" id="IPR002178">
    <property type="entry name" value="PTS_EIIA_type-2_dom"/>
</dbReference>
<dbReference type="GO" id="GO:0030295">
    <property type="term" value="F:protein kinase activator activity"/>
    <property type="evidence" value="ECO:0007669"/>
    <property type="project" value="TreeGrafter"/>
</dbReference>
<dbReference type="PANTHER" id="PTHR47738">
    <property type="entry name" value="PTS SYSTEM FRUCTOSE-LIKE EIIA COMPONENT-RELATED"/>
    <property type="match status" value="1"/>
</dbReference>
<organism evidence="2 3">
    <name type="scientific">Magnetospirillum fulvum</name>
    <name type="common">Rhodospirillum fulvum</name>
    <dbReference type="NCBI Taxonomy" id="1082"/>
    <lineage>
        <taxon>Bacteria</taxon>
        <taxon>Pseudomonadati</taxon>
        <taxon>Pseudomonadota</taxon>
        <taxon>Alphaproteobacteria</taxon>
        <taxon>Rhodospirillales</taxon>
        <taxon>Rhodospirillaceae</taxon>
        <taxon>Magnetospirillum</taxon>
    </lineage>
</organism>
<feature type="domain" description="PTS EIIA type-2" evidence="1">
    <location>
        <begin position="8"/>
        <end position="151"/>
    </location>
</feature>
<keyword evidence="3" id="KW-1185">Reference proteome</keyword>
<proteinExistence type="predicted"/>
<reference evidence="3" key="1">
    <citation type="submission" date="2016-10" db="EMBL/GenBank/DDBJ databases">
        <authorList>
            <person name="Varghese N."/>
            <person name="Submissions S."/>
        </authorList>
    </citation>
    <scope>NUCLEOTIDE SEQUENCE [LARGE SCALE GENOMIC DNA]</scope>
    <source>
        <strain evidence="3">DSM 13234</strain>
    </source>
</reference>
<dbReference type="SUPFAM" id="SSF55804">
    <property type="entry name" value="Phoshotransferase/anion transport protein"/>
    <property type="match status" value="1"/>
</dbReference>
<dbReference type="Proteomes" id="UP000182983">
    <property type="component" value="Unassembled WGS sequence"/>
</dbReference>
<dbReference type="PROSITE" id="PS00372">
    <property type="entry name" value="PTS_EIIA_TYPE_2_HIS"/>
    <property type="match status" value="1"/>
</dbReference>
<gene>
    <name evidence="2" type="ORF">SAMN04244559_02183</name>
</gene>
<accession>A0A1H6HZB9</accession>
<dbReference type="Gene3D" id="3.40.930.10">
    <property type="entry name" value="Mannitol-specific EII, Chain A"/>
    <property type="match status" value="1"/>
</dbReference>
<evidence type="ECO:0000259" key="1">
    <source>
        <dbReference type="PROSITE" id="PS51094"/>
    </source>
</evidence>
<dbReference type="PROSITE" id="PS51094">
    <property type="entry name" value="PTS_EIIA_TYPE_2"/>
    <property type="match status" value="1"/>
</dbReference>
<dbReference type="InterPro" id="IPR051541">
    <property type="entry name" value="PTS_SugarTrans_NitroReg"/>
</dbReference>
<dbReference type="EMBL" id="FNWO01000008">
    <property type="protein sequence ID" value="SEH41099.1"/>
    <property type="molecule type" value="Genomic_DNA"/>
</dbReference>
<sequence length="161" mass="17364">MNLMKIGDLIQPQSVLTGVRVGCKREALGLLARQAASRTGQPERAILNALVDRERLGSTGVGSGIAVPHARLPGLDSLCAVFLKLDRAIDFDAIDEQPVDLLILLLSSETAGADHLRTLSQVCRMLRDDHVCQTLRRTTNATELYSFLIGQLGLVQAIPPA</sequence>
<dbReference type="Pfam" id="PF00359">
    <property type="entry name" value="PTS_EIIA_2"/>
    <property type="match status" value="1"/>
</dbReference>
<dbReference type="PANTHER" id="PTHR47738:SF1">
    <property type="entry name" value="NITROGEN REGULATORY PROTEIN"/>
    <property type="match status" value="1"/>
</dbReference>
<name>A0A1H6HZB9_MAGFU</name>
<evidence type="ECO:0000313" key="2">
    <source>
        <dbReference type="EMBL" id="SEH41099.1"/>
    </source>
</evidence>
<evidence type="ECO:0000313" key="3">
    <source>
        <dbReference type="Proteomes" id="UP000182983"/>
    </source>
</evidence>
<dbReference type="AlphaFoldDB" id="A0A1H6HZB9"/>
<protein>
    <submittedName>
        <fullName evidence="2">PTS IIA-like nitrogen-regulatory protein PtsN</fullName>
    </submittedName>
</protein>